<dbReference type="AlphaFoldDB" id="A0A1B9F967"/>
<dbReference type="Proteomes" id="UP000093080">
    <property type="component" value="Unassembled WGS sequence"/>
</dbReference>
<dbReference type="InterPro" id="IPR004107">
    <property type="entry name" value="Integrase_SAM-like_N"/>
</dbReference>
<dbReference type="InterPro" id="IPR050090">
    <property type="entry name" value="Tyrosine_recombinase_XerCD"/>
</dbReference>
<keyword evidence="3 5" id="KW-0238">DNA-binding</keyword>
<dbReference type="PROSITE" id="PS51900">
    <property type="entry name" value="CB"/>
    <property type="match status" value="1"/>
</dbReference>
<keyword evidence="2" id="KW-0229">DNA integration</keyword>
<evidence type="ECO:0000259" key="7">
    <source>
        <dbReference type="PROSITE" id="PS51900"/>
    </source>
</evidence>
<sequence length="305" mass="35213">MRLKRRSYRTEQAYLAWIDRFKLFSKKPVDEISGTDVQDFLTYLVVEKRIAGSTQNQALHALVFLFRHVLDREIEPYIDAVRAKERRRLPVVLTKTEVQLVLNNLKGVYGLIGRIMYGGGLRLNEAIRLRVKDIDEERRIINVREGKGGKDRITLLPEAILEDLKSHLKTVKKLYKSDRQNSIAGVKMPDALERKYPEAGKEWAWFWIFPSQRLSVDPLSLVIRRHHINPTGVQRSFKQALKSSGITKNATVHTLRHSFATHLLEDGYDIRTVQELLGHKSVQTTMIYTHVAKKNILGVRSPLDN</sequence>
<dbReference type="PANTHER" id="PTHR30349:SF64">
    <property type="entry name" value="PROPHAGE INTEGRASE INTD-RELATED"/>
    <property type="match status" value="1"/>
</dbReference>
<dbReference type="Gene3D" id="1.10.150.130">
    <property type="match status" value="1"/>
</dbReference>
<dbReference type="EMBL" id="MAGO01000001">
    <property type="protein sequence ID" value="OCC16385.1"/>
    <property type="molecule type" value="Genomic_DNA"/>
</dbReference>
<organism evidence="8 9">
    <name type="scientific">Dissulfuribacter thermophilus</name>
    <dbReference type="NCBI Taxonomy" id="1156395"/>
    <lineage>
        <taxon>Bacteria</taxon>
        <taxon>Pseudomonadati</taxon>
        <taxon>Thermodesulfobacteriota</taxon>
        <taxon>Dissulfuribacteria</taxon>
        <taxon>Dissulfuribacterales</taxon>
        <taxon>Dissulfuribacteraceae</taxon>
        <taxon>Dissulfuribacter</taxon>
    </lineage>
</organism>
<reference evidence="8 9" key="1">
    <citation type="submission" date="2016-06" db="EMBL/GenBank/DDBJ databases">
        <title>Respiratory ammonification of nitrate coupled to the oxidation of elemental sulfur in deep-sea autotrophic thermophilic bacteria.</title>
        <authorList>
            <person name="Slobodkina G.B."/>
            <person name="Mardanov A.V."/>
            <person name="Ravin N.V."/>
            <person name="Frolova A.A."/>
            <person name="Viryasiv M.B."/>
            <person name="Chernyh N.A."/>
            <person name="Bonch-Osmolovskaya E.A."/>
            <person name="Slobodkin A.I."/>
        </authorList>
    </citation>
    <scope>NUCLEOTIDE SEQUENCE [LARGE SCALE GENOMIC DNA]</scope>
    <source>
        <strain evidence="8 9">S69</strain>
    </source>
</reference>
<dbReference type="Gene3D" id="1.10.443.10">
    <property type="entry name" value="Intergrase catalytic core"/>
    <property type="match status" value="1"/>
</dbReference>
<keyword evidence="4" id="KW-0233">DNA recombination</keyword>
<evidence type="ECO:0000256" key="1">
    <source>
        <dbReference type="ARBA" id="ARBA00008857"/>
    </source>
</evidence>
<comment type="similarity">
    <text evidence="1">Belongs to the 'phage' integrase family.</text>
</comment>
<evidence type="ECO:0000313" key="8">
    <source>
        <dbReference type="EMBL" id="OCC16385.1"/>
    </source>
</evidence>
<dbReference type="InterPro" id="IPR002104">
    <property type="entry name" value="Integrase_catalytic"/>
</dbReference>
<evidence type="ECO:0000313" key="9">
    <source>
        <dbReference type="Proteomes" id="UP000093080"/>
    </source>
</evidence>
<evidence type="ECO:0000259" key="6">
    <source>
        <dbReference type="PROSITE" id="PS51898"/>
    </source>
</evidence>
<keyword evidence="9" id="KW-1185">Reference proteome</keyword>
<dbReference type="GO" id="GO:0015074">
    <property type="term" value="P:DNA integration"/>
    <property type="evidence" value="ECO:0007669"/>
    <property type="project" value="UniProtKB-KW"/>
</dbReference>
<evidence type="ECO:0000256" key="3">
    <source>
        <dbReference type="ARBA" id="ARBA00023125"/>
    </source>
</evidence>
<dbReference type="InterPro" id="IPR011010">
    <property type="entry name" value="DNA_brk_join_enz"/>
</dbReference>
<feature type="domain" description="Tyr recombinase" evidence="6">
    <location>
        <begin position="88"/>
        <end position="301"/>
    </location>
</feature>
<dbReference type="GO" id="GO:0003677">
    <property type="term" value="F:DNA binding"/>
    <property type="evidence" value="ECO:0007669"/>
    <property type="project" value="UniProtKB-UniRule"/>
</dbReference>
<gene>
    <name evidence="8" type="ORF">DBT_0202</name>
</gene>
<dbReference type="SUPFAM" id="SSF56349">
    <property type="entry name" value="DNA breaking-rejoining enzymes"/>
    <property type="match status" value="1"/>
</dbReference>
<dbReference type="InterPro" id="IPR011946">
    <property type="entry name" value="Integrase_integron-type"/>
</dbReference>
<dbReference type="InterPro" id="IPR044068">
    <property type="entry name" value="CB"/>
</dbReference>
<accession>A0A1B9F967</accession>
<feature type="domain" description="Core-binding (CB)" evidence="7">
    <location>
        <begin position="1"/>
        <end position="70"/>
    </location>
</feature>
<dbReference type="CDD" id="cd01193">
    <property type="entry name" value="INT_IntI_C"/>
    <property type="match status" value="1"/>
</dbReference>
<dbReference type="Pfam" id="PF00589">
    <property type="entry name" value="Phage_integrase"/>
    <property type="match status" value="1"/>
</dbReference>
<proteinExistence type="inferred from homology"/>
<dbReference type="Pfam" id="PF13495">
    <property type="entry name" value="Phage_int_SAM_4"/>
    <property type="match status" value="1"/>
</dbReference>
<name>A0A1B9F967_9BACT</name>
<evidence type="ECO:0000256" key="5">
    <source>
        <dbReference type="PROSITE-ProRule" id="PRU01248"/>
    </source>
</evidence>
<evidence type="ECO:0000256" key="2">
    <source>
        <dbReference type="ARBA" id="ARBA00022908"/>
    </source>
</evidence>
<dbReference type="NCBIfam" id="TIGR02249">
    <property type="entry name" value="integrase_gron"/>
    <property type="match status" value="1"/>
</dbReference>
<dbReference type="STRING" id="1156395.DBT_0202"/>
<dbReference type="PROSITE" id="PS51898">
    <property type="entry name" value="TYR_RECOMBINASE"/>
    <property type="match status" value="1"/>
</dbReference>
<dbReference type="PATRIC" id="fig|1156395.6.peg.202"/>
<dbReference type="InterPro" id="IPR010998">
    <property type="entry name" value="Integrase_recombinase_N"/>
</dbReference>
<evidence type="ECO:0000256" key="4">
    <source>
        <dbReference type="ARBA" id="ARBA00023172"/>
    </source>
</evidence>
<comment type="caution">
    <text evidence="8">The sequence shown here is derived from an EMBL/GenBank/DDBJ whole genome shotgun (WGS) entry which is preliminary data.</text>
</comment>
<dbReference type="GO" id="GO:0006310">
    <property type="term" value="P:DNA recombination"/>
    <property type="evidence" value="ECO:0007669"/>
    <property type="project" value="UniProtKB-KW"/>
</dbReference>
<dbReference type="InterPro" id="IPR013762">
    <property type="entry name" value="Integrase-like_cat_sf"/>
</dbReference>
<protein>
    <submittedName>
        <fullName evidence="8">Integron integrase</fullName>
    </submittedName>
</protein>
<dbReference type="PANTHER" id="PTHR30349">
    <property type="entry name" value="PHAGE INTEGRASE-RELATED"/>
    <property type="match status" value="1"/>
</dbReference>